<comment type="subcellular location">
    <subcellularLocation>
        <location evidence="1">Cytoplasm</location>
    </subcellularLocation>
</comment>
<dbReference type="Proteomes" id="UP001604335">
    <property type="component" value="Unassembled WGS sequence"/>
</dbReference>
<dbReference type="InterPro" id="IPR019489">
    <property type="entry name" value="Clp_ATPase_C"/>
</dbReference>
<dbReference type="InterPro" id="IPR004176">
    <property type="entry name" value="Clp_R_N"/>
</dbReference>
<keyword evidence="7 11" id="KW-0175">Coiled coil</keyword>
<dbReference type="Gene3D" id="1.10.1780.10">
    <property type="entry name" value="Clp, N-terminal domain"/>
    <property type="match status" value="1"/>
</dbReference>
<dbReference type="SUPFAM" id="SSF81923">
    <property type="entry name" value="Double Clp-N motif"/>
    <property type="match status" value="1"/>
</dbReference>
<dbReference type="Gene3D" id="1.10.8.60">
    <property type="match status" value="1"/>
</dbReference>
<dbReference type="InterPro" id="IPR050130">
    <property type="entry name" value="ClpA_ClpB"/>
</dbReference>
<dbReference type="Pfam" id="PF02861">
    <property type="entry name" value="Clp_N"/>
    <property type="match status" value="1"/>
</dbReference>
<dbReference type="InterPro" id="IPR036628">
    <property type="entry name" value="Clp_N_dom_sf"/>
</dbReference>
<dbReference type="PROSITE" id="PS00870">
    <property type="entry name" value="CLPAB_1"/>
    <property type="match status" value="1"/>
</dbReference>
<dbReference type="InterPro" id="IPR003959">
    <property type="entry name" value="ATPase_AAA_core"/>
</dbReference>
<evidence type="ECO:0000259" key="13">
    <source>
        <dbReference type="PROSITE" id="PS51903"/>
    </source>
</evidence>
<dbReference type="InterPro" id="IPR001270">
    <property type="entry name" value="ClpA/B"/>
</dbReference>
<comment type="caution">
    <text evidence="14">The sequence shown here is derived from an EMBL/GenBank/DDBJ whole genome shotgun (WGS) entry which is preliminary data.</text>
</comment>
<dbReference type="SMART" id="SM01086">
    <property type="entry name" value="ClpB_D2-small"/>
    <property type="match status" value="1"/>
</dbReference>
<evidence type="ECO:0000256" key="8">
    <source>
        <dbReference type="ARBA" id="ARBA00023186"/>
    </source>
</evidence>
<gene>
    <name evidence="14" type="ORF">VPK24_15560</name>
</gene>
<feature type="domain" description="Clp R" evidence="13">
    <location>
        <begin position="6"/>
        <end position="147"/>
    </location>
</feature>
<feature type="region of interest" description="Disordered" evidence="12">
    <location>
        <begin position="884"/>
        <end position="940"/>
    </location>
</feature>
<dbReference type="Pfam" id="PF07724">
    <property type="entry name" value="AAA_2"/>
    <property type="match status" value="1"/>
</dbReference>
<dbReference type="EMBL" id="JAZAQF010000086">
    <property type="protein sequence ID" value="MFG3819059.1"/>
    <property type="molecule type" value="Genomic_DNA"/>
</dbReference>
<dbReference type="InterPro" id="IPR041546">
    <property type="entry name" value="ClpA/ClpB_AAA_lid"/>
</dbReference>
<evidence type="ECO:0000256" key="7">
    <source>
        <dbReference type="ARBA" id="ARBA00023054"/>
    </source>
</evidence>
<dbReference type="InterPro" id="IPR018368">
    <property type="entry name" value="ClpA/B_CS1"/>
</dbReference>
<dbReference type="CDD" id="cd00009">
    <property type="entry name" value="AAA"/>
    <property type="match status" value="1"/>
</dbReference>
<dbReference type="PANTHER" id="PTHR11638">
    <property type="entry name" value="ATP-DEPENDENT CLP PROTEASE"/>
    <property type="match status" value="1"/>
</dbReference>
<evidence type="ECO:0000256" key="5">
    <source>
        <dbReference type="ARBA" id="ARBA00022840"/>
    </source>
</evidence>
<evidence type="ECO:0000256" key="10">
    <source>
        <dbReference type="PROSITE-ProRule" id="PRU01251"/>
    </source>
</evidence>
<dbReference type="InterPro" id="IPR003593">
    <property type="entry name" value="AAA+_ATPase"/>
</dbReference>
<dbReference type="CDD" id="cd19499">
    <property type="entry name" value="RecA-like_ClpB_Hsp104-like"/>
    <property type="match status" value="1"/>
</dbReference>
<accession>A0ABW7CD40</accession>
<evidence type="ECO:0000256" key="2">
    <source>
        <dbReference type="ARBA" id="ARBA00008675"/>
    </source>
</evidence>
<sequence length="1005" mass="112137">MQPTDPNQFTEKAWEAIVNSQEVARRMRQQNLEVEHVILALLEINDTAAVVLERAQLDPAQVARQLENFGQRQPRGGAGDQLYLGRGLDALLDRADVARESWGDREIGIDHLLLAFADDDRVGRKILRSLRVDPQDVEAAIREIRSAIKAQERSTEATGPARDSGSKEEDPLEALERFGRDLTEQARAGKLDPVIGRDEEIRRVIQVLSRRSKNNPVLIGEPGVGKTAVVEGLAQRIVNGDVPESLKNRRLIVLDMGSLIAGAKFRGEFEERLRSVLRAVTHSGGSVVLFIDELHTIIGTGSGQSSAMDAGSLLKPMLARGELRCIGATTLDEYRTHVEKDPALERRFQQVLVEEPTIDVTVSILRGLKERYEVHHGVKISDAALVAATQLSNRYIPDRFLPDKAIDVVDEAAAKLKMEITSKPVELETIERRLRQLEMERLSLQGETASRDRLLRIEAEISTLQSQQTELDQQWRGEKELLDEIGNLKEQESTLQKQVEQAERDYDLNLAAQLKYGDLEHIQEERAAKESQLLAIQTQMAVPMLREQVTEADIAEVVAKWTGIPVNRLMESERQKLLQLERYLHDRVIGQQEAITAVAAAIRRARAGMKDPGRPIGSFLFLGPTGVGKTELARALAELLFDSEDAMIRIDMSEYMEKQNVLRLVGAPPGYVGYEAGGQLTDAVRRHPYSVILFDEVEKAHPDIFNILLQVLDDGRLTDGQGRVADFRNTILIMTSNLGSEHILKSSLEEEGYDEMRDRVLKALRSHFRPEFLNRVDETIIFEALSRGNLRQIVSIQMKRIERLLADQKIVIALSESAKTYIADVGYDPVYGARPLKRAIQKELENPIADQILAGAFTEGDTIEVEAIEVNGQTNLVFRRASDRPTAHPDEATDSEPNPPQPPTLPEVLNPPAIDPLDQEPLDQEPLDQDEAGDRDNLAVTVADRDLDALADEEKDATTAPSIIPTVVDLPALDSLDAEQPPLIPTSKMSEPVFSTRFYDEDDEV</sequence>
<dbReference type="SMART" id="SM00382">
    <property type="entry name" value="AAA"/>
    <property type="match status" value="2"/>
</dbReference>
<feature type="coiled-coil region" evidence="11">
    <location>
        <begin position="427"/>
        <end position="539"/>
    </location>
</feature>
<evidence type="ECO:0000256" key="9">
    <source>
        <dbReference type="ARBA" id="ARBA00026057"/>
    </source>
</evidence>
<dbReference type="RefSeq" id="WP_393014741.1">
    <property type="nucleotide sequence ID" value="NZ_JAZAQF010000086.1"/>
</dbReference>
<dbReference type="Pfam" id="PF17871">
    <property type="entry name" value="AAA_lid_9"/>
    <property type="match status" value="1"/>
</dbReference>
<feature type="region of interest" description="Disordered" evidence="12">
    <location>
        <begin position="150"/>
        <end position="171"/>
    </location>
</feature>
<keyword evidence="15" id="KW-1185">Reference proteome</keyword>
<dbReference type="Gene3D" id="3.40.50.300">
    <property type="entry name" value="P-loop containing nucleotide triphosphate hydrolases"/>
    <property type="match status" value="3"/>
</dbReference>
<dbReference type="Pfam" id="PF00004">
    <property type="entry name" value="AAA"/>
    <property type="match status" value="1"/>
</dbReference>
<name>A0ABW7CD40_9CYAN</name>
<dbReference type="InterPro" id="IPR027417">
    <property type="entry name" value="P-loop_NTPase"/>
</dbReference>
<comment type="similarity">
    <text evidence="2">Belongs to the ClpA/ClpB family.</text>
</comment>
<dbReference type="Pfam" id="PF10431">
    <property type="entry name" value="ClpB_D2-small"/>
    <property type="match status" value="1"/>
</dbReference>
<comment type="subunit">
    <text evidence="9">Homohexamer. The oligomerization is ATP-dependent.</text>
</comment>
<reference evidence="15" key="1">
    <citation type="journal article" date="2024" name="Algal Res.">
        <title>Biochemical, toxicological and genomic investigation of a high-biomass producing Limnothrix strain isolated from Italian shallow drinking water reservoir.</title>
        <authorList>
            <person name="Simonazzi M."/>
            <person name="Shishido T.K."/>
            <person name="Delbaje E."/>
            <person name="Wahlsten M."/>
            <person name="Fewer D.P."/>
            <person name="Sivonen K."/>
            <person name="Pezzolesi L."/>
            <person name="Pistocchi R."/>
        </authorList>
    </citation>
    <scope>NUCLEOTIDE SEQUENCE [LARGE SCALE GENOMIC DNA]</scope>
    <source>
        <strain evidence="15">LRLZ20PSL1</strain>
    </source>
</reference>
<evidence type="ECO:0000313" key="15">
    <source>
        <dbReference type="Proteomes" id="UP001604335"/>
    </source>
</evidence>
<keyword evidence="8" id="KW-0143">Chaperone</keyword>
<protein>
    <submittedName>
        <fullName evidence="14">AAA family ATPase</fullName>
    </submittedName>
</protein>
<evidence type="ECO:0000256" key="4">
    <source>
        <dbReference type="ARBA" id="ARBA00022741"/>
    </source>
</evidence>
<organism evidence="14 15">
    <name type="scientific">Limnothrix redekei LRLZ20PSL1</name>
    <dbReference type="NCBI Taxonomy" id="3112953"/>
    <lineage>
        <taxon>Bacteria</taxon>
        <taxon>Bacillati</taxon>
        <taxon>Cyanobacteriota</taxon>
        <taxon>Cyanophyceae</taxon>
        <taxon>Pseudanabaenales</taxon>
        <taxon>Pseudanabaenaceae</taxon>
        <taxon>Limnothrix</taxon>
    </lineage>
</organism>
<evidence type="ECO:0000256" key="3">
    <source>
        <dbReference type="ARBA" id="ARBA00022737"/>
    </source>
</evidence>
<evidence type="ECO:0000256" key="6">
    <source>
        <dbReference type="ARBA" id="ARBA00023016"/>
    </source>
</evidence>
<keyword evidence="3 10" id="KW-0677">Repeat</keyword>
<keyword evidence="5" id="KW-0067">ATP-binding</keyword>
<evidence type="ECO:0000313" key="14">
    <source>
        <dbReference type="EMBL" id="MFG3819059.1"/>
    </source>
</evidence>
<evidence type="ECO:0000256" key="12">
    <source>
        <dbReference type="SAM" id="MobiDB-lite"/>
    </source>
</evidence>
<dbReference type="PANTHER" id="PTHR11638:SF18">
    <property type="entry name" value="HEAT SHOCK PROTEIN 104"/>
    <property type="match status" value="1"/>
</dbReference>
<evidence type="ECO:0000256" key="11">
    <source>
        <dbReference type="SAM" id="Coils"/>
    </source>
</evidence>
<keyword evidence="6" id="KW-0346">Stress response</keyword>
<proteinExistence type="inferred from homology"/>
<dbReference type="PROSITE" id="PS51903">
    <property type="entry name" value="CLP_R"/>
    <property type="match status" value="1"/>
</dbReference>
<keyword evidence="4" id="KW-0547">Nucleotide-binding</keyword>
<evidence type="ECO:0000256" key="1">
    <source>
        <dbReference type="ARBA" id="ARBA00004496"/>
    </source>
</evidence>
<dbReference type="SUPFAM" id="SSF52540">
    <property type="entry name" value="P-loop containing nucleoside triphosphate hydrolases"/>
    <property type="match status" value="2"/>
</dbReference>
<feature type="compositionally biased region" description="Acidic residues" evidence="12">
    <location>
        <begin position="917"/>
        <end position="931"/>
    </location>
</feature>
<dbReference type="PRINTS" id="PR00300">
    <property type="entry name" value="CLPPROTEASEA"/>
</dbReference>